<dbReference type="EMBL" id="QVLV01000008">
    <property type="protein sequence ID" value="RGE59717.1"/>
    <property type="molecule type" value="Genomic_DNA"/>
</dbReference>
<dbReference type="PANTHER" id="PTHR43479:SF11">
    <property type="entry name" value="ACREF_ENVCD OPERON REPRESSOR-RELATED"/>
    <property type="match status" value="1"/>
</dbReference>
<proteinExistence type="predicted"/>
<dbReference type="Gene3D" id="1.10.357.10">
    <property type="entry name" value="Tetracycline Repressor, domain 2"/>
    <property type="match status" value="1"/>
</dbReference>
<dbReference type="Pfam" id="PF00440">
    <property type="entry name" value="TetR_N"/>
    <property type="match status" value="1"/>
</dbReference>
<evidence type="ECO:0000313" key="5">
    <source>
        <dbReference type="Proteomes" id="UP000260812"/>
    </source>
</evidence>
<reference evidence="4" key="1">
    <citation type="submission" date="2018-08" db="EMBL/GenBank/DDBJ databases">
        <title>A genome reference for cultivated species of the human gut microbiota.</title>
        <authorList>
            <person name="Zou Y."/>
            <person name="Xue W."/>
            <person name="Luo G."/>
        </authorList>
    </citation>
    <scope>NUCLEOTIDE SEQUENCE [LARGE SCALE GENOMIC DNA]</scope>
    <source>
        <strain evidence="4">TF05-5AC</strain>
    </source>
</reference>
<dbReference type="GeneID" id="97987760"/>
<dbReference type="InterPro" id="IPR001647">
    <property type="entry name" value="HTH_TetR"/>
</dbReference>
<comment type="caution">
    <text evidence="4">The sequence shown here is derived from an EMBL/GenBank/DDBJ whole genome shotgun (WGS) entry which is preliminary data.</text>
</comment>
<organism evidence="4 5">
    <name type="scientific">Eisenbergiella massiliensis</name>
    <dbReference type="NCBI Taxonomy" id="1720294"/>
    <lineage>
        <taxon>Bacteria</taxon>
        <taxon>Bacillati</taxon>
        <taxon>Bacillota</taxon>
        <taxon>Clostridia</taxon>
        <taxon>Lachnospirales</taxon>
        <taxon>Lachnospiraceae</taxon>
        <taxon>Eisenbergiella</taxon>
    </lineage>
</organism>
<keyword evidence="1 2" id="KW-0238">DNA-binding</keyword>
<dbReference type="SUPFAM" id="SSF46689">
    <property type="entry name" value="Homeodomain-like"/>
    <property type="match status" value="1"/>
</dbReference>
<accession>A0A3E3I3W9</accession>
<dbReference type="RefSeq" id="WP_021635332.1">
    <property type="nucleotide sequence ID" value="NZ_CANNOQ010000052.1"/>
</dbReference>
<dbReference type="PANTHER" id="PTHR43479">
    <property type="entry name" value="ACREF/ENVCD OPERON REPRESSOR-RELATED"/>
    <property type="match status" value="1"/>
</dbReference>
<dbReference type="InterPro" id="IPR009057">
    <property type="entry name" value="Homeodomain-like_sf"/>
</dbReference>
<evidence type="ECO:0000313" key="4">
    <source>
        <dbReference type="EMBL" id="RGE59717.1"/>
    </source>
</evidence>
<evidence type="ECO:0000256" key="1">
    <source>
        <dbReference type="ARBA" id="ARBA00023125"/>
    </source>
</evidence>
<gene>
    <name evidence="4" type="ORF">DXC51_12980</name>
</gene>
<name>A0A3E3I3W9_9FIRM</name>
<protein>
    <submittedName>
        <fullName evidence="4">TetR/AcrR family transcriptional regulator</fullName>
    </submittedName>
</protein>
<sequence>MKKGQSHPASALSQKLLADGLLSLLEQKPFREITIKELCSHSDIARRTFYRHFSSVEDVMAYVVSHIIENFNKHMLQVQKEAYPAILASYFAFWKDYASLLELLNKNNLAHLIFIPYMQSLPGLPWLFPPGSFLDSFPDSFLRETPEGGEDMEVLNCRLSYHSGGLWSVLTYWCVNGCSQPAEKLAQILCGML</sequence>
<keyword evidence="5" id="KW-1185">Reference proteome</keyword>
<evidence type="ECO:0000259" key="3">
    <source>
        <dbReference type="PROSITE" id="PS50977"/>
    </source>
</evidence>
<dbReference type="PROSITE" id="PS50977">
    <property type="entry name" value="HTH_TETR_2"/>
    <property type="match status" value="1"/>
</dbReference>
<dbReference type="GO" id="GO:0003677">
    <property type="term" value="F:DNA binding"/>
    <property type="evidence" value="ECO:0007669"/>
    <property type="project" value="UniProtKB-UniRule"/>
</dbReference>
<dbReference type="InterPro" id="IPR050624">
    <property type="entry name" value="HTH-type_Tx_Regulator"/>
</dbReference>
<feature type="domain" description="HTH tetR-type" evidence="3">
    <location>
        <begin position="11"/>
        <end position="71"/>
    </location>
</feature>
<evidence type="ECO:0000256" key="2">
    <source>
        <dbReference type="PROSITE-ProRule" id="PRU00335"/>
    </source>
</evidence>
<dbReference type="Proteomes" id="UP000260812">
    <property type="component" value="Unassembled WGS sequence"/>
</dbReference>
<dbReference type="AlphaFoldDB" id="A0A3E3I3W9"/>
<feature type="DNA-binding region" description="H-T-H motif" evidence="2">
    <location>
        <begin position="34"/>
        <end position="53"/>
    </location>
</feature>